<dbReference type="GO" id="GO:0003700">
    <property type="term" value="F:DNA-binding transcription factor activity"/>
    <property type="evidence" value="ECO:0007669"/>
    <property type="project" value="InterPro"/>
</dbReference>
<evidence type="ECO:0000313" key="7">
    <source>
        <dbReference type="Proteomes" id="UP000321250"/>
    </source>
</evidence>
<dbReference type="Pfam" id="PF00126">
    <property type="entry name" value="HTH_1"/>
    <property type="match status" value="1"/>
</dbReference>
<comment type="similarity">
    <text evidence="1">Belongs to the LysR transcriptional regulatory family.</text>
</comment>
<dbReference type="Gene3D" id="1.10.10.10">
    <property type="entry name" value="Winged helix-like DNA-binding domain superfamily/Winged helix DNA-binding domain"/>
    <property type="match status" value="1"/>
</dbReference>
<keyword evidence="2" id="KW-0805">Transcription regulation</keyword>
<protein>
    <submittedName>
        <fullName evidence="6">LysR family transcriptional regulator</fullName>
    </submittedName>
</protein>
<dbReference type="InterPro" id="IPR058163">
    <property type="entry name" value="LysR-type_TF_proteobact-type"/>
</dbReference>
<dbReference type="GO" id="GO:0006351">
    <property type="term" value="P:DNA-templated transcription"/>
    <property type="evidence" value="ECO:0007669"/>
    <property type="project" value="TreeGrafter"/>
</dbReference>
<dbReference type="FunFam" id="1.10.10.10:FF:000001">
    <property type="entry name" value="LysR family transcriptional regulator"/>
    <property type="match status" value="1"/>
</dbReference>
<proteinExistence type="inferred from homology"/>
<dbReference type="PROSITE" id="PS50931">
    <property type="entry name" value="HTH_LYSR"/>
    <property type="match status" value="1"/>
</dbReference>
<organism evidence="6 7">
    <name type="scientific">Sphingomonas ginsenosidivorax</name>
    <dbReference type="NCBI Taxonomy" id="862135"/>
    <lineage>
        <taxon>Bacteria</taxon>
        <taxon>Pseudomonadati</taxon>
        <taxon>Pseudomonadota</taxon>
        <taxon>Alphaproteobacteria</taxon>
        <taxon>Sphingomonadales</taxon>
        <taxon>Sphingomonadaceae</taxon>
        <taxon>Sphingomonas</taxon>
    </lineage>
</organism>
<name>A0A5C6UEZ9_9SPHN</name>
<dbReference type="Gene3D" id="3.40.190.290">
    <property type="match status" value="1"/>
</dbReference>
<gene>
    <name evidence="6" type="ORF">FSB78_10220</name>
</gene>
<evidence type="ECO:0000256" key="4">
    <source>
        <dbReference type="ARBA" id="ARBA00023163"/>
    </source>
</evidence>
<sequence>MRGAEFAELMAFMAIAEERSFRGAAKRLGMSPSALSHSMRSLEQRLGARLLHRTTRSVAPTEAGQALLKRLGPPIAEVDDAVRDVGAFQQQPRGLVRINMPRTAAQLIVMPKLAAFRAAYPDIRLEIVIDDSITDVIAKGFDFGIRSGTIVQQDMISVPLTTDLRMAVVASPVYFAERPPPQTPAELNGHACLTYRWYETGALHPWRFDGPEGPVDVIVDSVMTANDTDLLLDGALRGCGVALLVESLVERHLANGSLERVLADWCKPFPGFHLYYPSRRHMPVAMRTFINCMKLS</sequence>
<dbReference type="RefSeq" id="WP_147082414.1">
    <property type="nucleotide sequence ID" value="NZ_VOQR01000001.1"/>
</dbReference>
<dbReference type="InterPro" id="IPR000847">
    <property type="entry name" value="LysR_HTH_N"/>
</dbReference>
<keyword evidence="4" id="KW-0804">Transcription</keyword>
<dbReference type="GO" id="GO:0043565">
    <property type="term" value="F:sequence-specific DNA binding"/>
    <property type="evidence" value="ECO:0007669"/>
    <property type="project" value="TreeGrafter"/>
</dbReference>
<dbReference type="PANTHER" id="PTHR30537:SF1">
    <property type="entry name" value="HTH-TYPE TRANSCRIPTIONAL REGULATOR PGRR"/>
    <property type="match status" value="1"/>
</dbReference>
<dbReference type="CDD" id="cd08474">
    <property type="entry name" value="PBP2_CrgA_like_5"/>
    <property type="match status" value="1"/>
</dbReference>
<dbReference type="InterPro" id="IPR036390">
    <property type="entry name" value="WH_DNA-bd_sf"/>
</dbReference>
<accession>A0A5C6UEZ9</accession>
<keyword evidence="7" id="KW-1185">Reference proteome</keyword>
<dbReference type="PANTHER" id="PTHR30537">
    <property type="entry name" value="HTH-TYPE TRANSCRIPTIONAL REGULATOR"/>
    <property type="match status" value="1"/>
</dbReference>
<comment type="caution">
    <text evidence="6">The sequence shown here is derived from an EMBL/GenBank/DDBJ whole genome shotgun (WGS) entry which is preliminary data.</text>
</comment>
<evidence type="ECO:0000313" key="6">
    <source>
        <dbReference type="EMBL" id="TXC71279.1"/>
    </source>
</evidence>
<dbReference type="SUPFAM" id="SSF53850">
    <property type="entry name" value="Periplasmic binding protein-like II"/>
    <property type="match status" value="1"/>
</dbReference>
<evidence type="ECO:0000256" key="3">
    <source>
        <dbReference type="ARBA" id="ARBA00023125"/>
    </source>
</evidence>
<dbReference type="Proteomes" id="UP000321250">
    <property type="component" value="Unassembled WGS sequence"/>
</dbReference>
<dbReference type="InterPro" id="IPR036388">
    <property type="entry name" value="WH-like_DNA-bd_sf"/>
</dbReference>
<reference evidence="6 7" key="1">
    <citation type="journal article" date="2013" name="Antonie Van Leeuwenhoek">
        <title>Sphingomonas ginsenosidivorax sp. nov., with the ability to transform ginsenosides.</title>
        <authorList>
            <person name="Jin X.F."/>
            <person name="Kim J.K."/>
            <person name="Liu Q.M."/>
            <person name="Kang M.S."/>
            <person name="He D."/>
            <person name="Jin F.X."/>
            <person name="Kim S.C."/>
            <person name="Im W.T."/>
        </authorList>
    </citation>
    <scope>NUCLEOTIDE SEQUENCE [LARGE SCALE GENOMIC DNA]</scope>
    <source>
        <strain evidence="6 7">KHI67</strain>
    </source>
</reference>
<keyword evidence="3" id="KW-0238">DNA-binding</keyword>
<dbReference type="AlphaFoldDB" id="A0A5C6UEZ9"/>
<dbReference type="InterPro" id="IPR005119">
    <property type="entry name" value="LysR_subst-bd"/>
</dbReference>
<dbReference type="OrthoDB" id="9813056at2"/>
<evidence type="ECO:0000256" key="1">
    <source>
        <dbReference type="ARBA" id="ARBA00009437"/>
    </source>
</evidence>
<evidence type="ECO:0000259" key="5">
    <source>
        <dbReference type="PROSITE" id="PS50931"/>
    </source>
</evidence>
<evidence type="ECO:0000256" key="2">
    <source>
        <dbReference type="ARBA" id="ARBA00023015"/>
    </source>
</evidence>
<dbReference type="Pfam" id="PF03466">
    <property type="entry name" value="LysR_substrate"/>
    <property type="match status" value="1"/>
</dbReference>
<dbReference type="EMBL" id="VOQR01000001">
    <property type="protein sequence ID" value="TXC71279.1"/>
    <property type="molecule type" value="Genomic_DNA"/>
</dbReference>
<feature type="domain" description="HTH lysR-type" evidence="5">
    <location>
        <begin position="1"/>
        <end position="61"/>
    </location>
</feature>
<dbReference type="SUPFAM" id="SSF46785">
    <property type="entry name" value="Winged helix' DNA-binding domain"/>
    <property type="match status" value="1"/>
</dbReference>